<accession>A0ABM1RYL4</accession>
<feature type="non-terminal residue" evidence="3">
    <location>
        <position position="201"/>
    </location>
</feature>
<name>A0ABM1RYL4_LIMPO</name>
<organism evidence="2 3">
    <name type="scientific">Limulus polyphemus</name>
    <name type="common">Atlantic horseshoe crab</name>
    <dbReference type="NCBI Taxonomy" id="6850"/>
    <lineage>
        <taxon>Eukaryota</taxon>
        <taxon>Metazoa</taxon>
        <taxon>Ecdysozoa</taxon>
        <taxon>Arthropoda</taxon>
        <taxon>Chelicerata</taxon>
        <taxon>Merostomata</taxon>
        <taxon>Xiphosura</taxon>
        <taxon>Limulidae</taxon>
        <taxon>Limulus</taxon>
    </lineage>
</organism>
<sequence length="201" mass="22493">QPHGVFCEDKKPGQKLPTFPDYVKFGAESEIEAPDRVKQQLKIKIGAESEIEAPGRVKQQLKVWYDKNHQVLRTDVISMATSGPVIPDYVTYLKDYKAGISYVINKITGTCTINAMKETPAPSVSEIVWGMDLSSSQVQFIGERPCRGQQCLVWTAMTKLNENTQEVSDIYILKDTVVENDAVRVSSIPVGVRVYIARNNQ</sequence>
<evidence type="ECO:0000313" key="2">
    <source>
        <dbReference type="Proteomes" id="UP000694941"/>
    </source>
</evidence>
<feature type="domain" description="LolA-like" evidence="1">
    <location>
        <begin position="2"/>
        <end position="197"/>
    </location>
</feature>
<feature type="non-terminal residue" evidence="3">
    <location>
        <position position="1"/>
    </location>
</feature>
<evidence type="ECO:0000259" key="1">
    <source>
        <dbReference type="Pfam" id="PF25898"/>
    </source>
</evidence>
<dbReference type="RefSeq" id="XP_022236469.1">
    <property type="nucleotide sequence ID" value="XM_022380761.1"/>
</dbReference>
<dbReference type="InterPro" id="IPR058831">
    <property type="entry name" value="LolA-like_dom_2nd"/>
</dbReference>
<keyword evidence="2" id="KW-1185">Reference proteome</keyword>
<evidence type="ECO:0000313" key="3">
    <source>
        <dbReference type="RefSeq" id="XP_022236469.1"/>
    </source>
</evidence>
<protein>
    <submittedName>
        <fullName evidence="3">Uncharacterized protein LOC106477055</fullName>
    </submittedName>
</protein>
<dbReference type="Proteomes" id="UP000694941">
    <property type="component" value="Unplaced"/>
</dbReference>
<dbReference type="GeneID" id="106477055"/>
<gene>
    <name evidence="3" type="primary">LOC106477055</name>
</gene>
<proteinExistence type="predicted"/>
<reference evidence="3" key="1">
    <citation type="submission" date="2025-08" db="UniProtKB">
        <authorList>
            <consortium name="RefSeq"/>
        </authorList>
    </citation>
    <scope>IDENTIFICATION</scope>
    <source>
        <tissue evidence="3">Muscle</tissue>
    </source>
</reference>
<dbReference type="Pfam" id="PF25898">
    <property type="entry name" value="LolA_2nd_metazoa"/>
    <property type="match status" value="1"/>
</dbReference>